<evidence type="ECO:0000313" key="2">
    <source>
        <dbReference type="EMBL" id="KAK4227194.1"/>
    </source>
</evidence>
<organism evidence="2 3">
    <name type="scientific">Podospora fimiseda</name>
    <dbReference type="NCBI Taxonomy" id="252190"/>
    <lineage>
        <taxon>Eukaryota</taxon>
        <taxon>Fungi</taxon>
        <taxon>Dikarya</taxon>
        <taxon>Ascomycota</taxon>
        <taxon>Pezizomycotina</taxon>
        <taxon>Sordariomycetes</taxon>
        <taxon>Sordariomycetidae</taxon>
        <taxon>Sordariales</taxon>
        <taxon>Podosporaceae</taxon>
        <taxon>Podospora</taxon>
    </lineage>
</organism>
<reference evidence="2" key="2">
    <citation type="submission" date="2023-05" db="EMBL/GenBank/DDBJ databases">
        <authorList>
            <consortium name="Lawrence Berkeley National Laboratory"/>
            <person name="Steindorff A."/>
            <person name="Hensen N."/>
            <person name="Bonometti L."/>
            <person name="Westerberg I."/>
            <person name="Brannstrom I.O."/>
            <person name="Guillou S."/>
            <person name="Cros-Aarteil S."/>
            <person name="Calhoun S."/>
            <person name="Haridas S."/>
            <person name="Kuo A."/>
            <person name="Mondo S."/>
            <person name="Pangilinan J."/>
            <person name="Riley R."/>
            <person name="Labutti K."/>
            <person name="Andreopoulos B."/>
            <person name="Lipzen A."/>
            <person name="Chen C."/>
            <person name="Yanf M."/>
            <person name="Daum C."/>
            <person name="Ng V."/>
            <person name="Clum A."/>
            <person name="Ohm R."/>
            <person name="Martin F."/>
            <person name="Silar P."/>
            <person name="Natvig D."/>
            <person name="Lalanne C."/>
            <person name="Gautier V."/>
            <person name="Ament-Velasquez S.L."/>
            <person name="Kruys A."/>
            <person name="Hutchinson M.I."/>
            <person name="Powell A.J."/>
            <person name="Barry K."/>
            <person name="Miller A.N."/>
            <person name="Grigoriev I.V."/>
            <person name="Debuchy R."/>
            <person name="Gladieux P."/>
            <person name="Thoren M.H."/>
            <person name="Johannesson H."/>
        </authorList>
    </citation>
    <scope>NUCLEOTIDE SEQUENCE</scope>
    <source>
        <strain evidence="2">CBS 990.96</strain>
    </source>
</reference>
<gene>
    <name evidence="2" type="ORF">QBC38DRAFT_455566</name>
</gene>
<evidence type="ECO:0000256" key="1">
    <source>
        <dbReference type="SAM" id="MobiDB-lite"/>
    </source>
</evidence>
<feature type="region of interest" description="Disordered" evidence="1">
    <location>
        <begin position="1"/>
        <end position="21"/>
    </location>
</feature>
<sequence length="131" mass="13167">MPRQTRASFRAGGPTASPLMALDMDQTNNRRTVAVETAPVPIPLLVAHPPAPAAPAAPITPGPILGTPAPGSSGPRPIPTLPATKSVIPYPGPLPSPGSESGDSSAGSVSGSYVSELSELSSDNDSYDDSQ</sequence>
<feature type="region of interest" description="Disordered" evidence="1">
    <location>
        <begin position="48"/>
        <end position="131"/>
    </location>
</feature>
<keyword evidence="3" id="KW-1185">Reference proteome</keyword>
<proteinExistence type="predicted"/>
<comment type="caution">
    <text evidence="2">The sequence shown here is derived from an EMBL/GenBank/DDBJ whole genome shotgun (WGS) entry which is preliminary data.</text>
</comment>
<dbReference type="AlphaFoldDB" id="A0AAN7H4B2"/>
<feature type="compositionally biased region" description="Pro residues" evidence="1">
    <location>
        <begin position="49"/>
        <end position="61"/>
    </location>
</feature>
<dbReference type="EMBL" id="MU865335">
    <property type="protein sequence ID" value="KAK4227194.1"/>
    <property type="molecule type" value="Genomic_DNA"/>
</dbReference>
<protein>
    <submittedName>
        <fullName evidence="2">Uncharacterized protein</fullName>
    </submittedName>
</protein>
<evidence type="ECO:0000313" key="3">
    <source>
        <dbReference type="Proteomes" id="UP001301958"/>
    </source>
</evidence>
<name>A0AAN7H4B2_9PEZI</name>
<accession>A0AAN7H4B2</accession>
<dbReference type="Proteomes" id="UP001301958">
    <property type="component" value="Unassembled WGS sequence"/>
</dbReference>
<feature type="compositionally biased region" description="Low complexity" evidence="1">
    <location>
        <begin position="97"/>
        <end position="124"/>
    </location>
</feature>
<reference evidence="2" key="1">
    <citation type="journal article" date="2023" name="Mol. Phylogenet. Evol.">
        <title>Genome-scale phylogeny and comparative genomics of the fungal order Sordariales.</title>
        <authorList>
            <person name="Hensen N."/>
            <person name="Bonometti L."/>
            <person name="Westerberg I."/>
            <person name="Brannstrom I.O."/>
            <person name="Guillou S."/>
            <person name="Cros-Aarteil S."/>
            <person name="Calhoun S."/>
            <person name="Haridas S."/>
            <person name="Kuo A."/>
            <person name="Mondo S."/>
            <person name="Pangilinan J."/>
            <person name="Riley R."/>
            <person name="LaButti K."/>
            <person name="Andreopoulos B."/>
            <person name="Lipzen A."/>
            <person name="Chen C."/>
            <person name="Yan M."/>
            <person name="Daum C."/>
            <person name="Ng V."/>
            <person name="Clum A."/>
            <person name="Steindorff A."/>
            <person name="Ohm R.A."/>
            <person name="Martin F."/>
            <person name="Silar P."/>
            <person name="Natvig D.O."/>
            <person name="Lalanne C."/>
            <person name="Gautier V."/>
            <person name="Ament-Velasquez S.L."/>
            <person name="Kruys A."/>
            <person name="Hutchinson M.I."/>
            <person name="Powell A.J."/>
            <person name="Barry K."/>
            <person name="Miller A.N."/>
            <person name="Grigoriev I.V."/>
            <person name="Debuchy R."/>
            <person name="Gladieux P."/>
            <person name="Hiltunen Thoren M."/>
            <person name="Johannesson H."/>
        </authorList>
    </citation>
    <scope>NUCLEOTIDE SEQUENCE</scope>
    <source>
        <strain evidence="2">CBS 990.96</strain>
    </source>
</reference>